<feature type="compositionally biased region" description="Polar residues" evidence="1">
    <location>
        <begin position="19"/>
        <end position="29"/>
    </location>
</feature>
<evidence type="ECO:0000313" key="2">
    <source>
        <dbReference type="EMBL" id="OAQ22092.1"/>
    </source>
</evidence>
<proteinExistence type="predicted"/>
<keyword evidence="3" id="KW-1185">Reference proteome</keyword>
<feature type="compositionally biased region" description="Polar residues" evidence="1">
    <location>
        <begin position="54"/>
        <end position="67"/>
    </location>
</feature>
<evidence type="ECO:0000256" key="1">
    <source>
        <dbReference type="SAM" id="MobiDB-lite"/>
    </source>
</evidence>
<organism evidence="2 3">
    <name type="scientific">Linnemannia elongata AG-77</name>
    <dbReference type="NCBI Taxonomy" id="1314771"/>
    <lineage>
        <taxon>Eukaryota</taxon>
        <taxon>Fungi</taxon>
        <taxon>Fungi incertae sedis</taxon>
        <taxon>Mucoromycota</taxon>
        <taxon>Mortierellomycotina</taxon>
        <taxon>Mortierellomycetes</taxon>
        <taxon>Mortierellales</taxon>
        <taxon>Mortierellaceae</taxon>
        <taxon>Linnemannia</taxon>
    </lineage>
</organism>
<evidence type="ECO:0000313" key="3">
    <source>
        <dbReference type="Proteomes" id="UP000078512"/>
    </source>
</evidence>
<dbReference type="Proteomes" id="UP000078512">
    <property type="component" value="Unassembled WGS sequence"/>
</dbReference>
<gene>
    <name evidence="2" type="ORF">K457DRAFT_1889753</name>
</gene>
<dbReference type="EMBL" id="KV442249">
    <property type="protein sequence ID" value="OAQ22092.1"/>
    <property type="molecule type" value="Genomic_DNA"/>
</dbReference>
<feature type="non-terminal residue" evidence="2">
    <location>
        <position position="128"/>
    </location>
</feature>
<reference evidence="2 3" key="1">
    <citation type="submission" date="2016-05" db="EMBL/GenBank/DDBJ databases">
        <title>Genome sequencing reveals origins of a unique bacterial endosymbiosis in the earliest lineages of terrestrial Fungi.</title>
        <authorList>
            <consortium name="DOE Joint Genome Institute"/>
            <person name="Uehling J."/>
            <person name="Gryganskyi A."/>
            <person name="Hameed K."/>
            <person name="Tschaplinski T."/>
            <person name="Misztal P."/>
            <person name="Wu S."/>
            <person name="Desiro A."/>
            <person name="Vande Pol N."/>
            <person name="Du Z.-Y."/>
            <person name="Zienkiewicz A."/>
            <person name="Zienkiewicz K."/>
            <person name="Morin E."/>
            <person name="Tisserant E."/>
            <person name="Splivallo R."/>
            <person name="Hainaut M."/>
            <person name="Henrissat B."/>
            <person name="Ohm R."/>
            <person name="Kuo A."/>
            <person name="Yan J."/>
            <person name="Lipzen A."/>
            <person name="Nolan M."/>
            <person name="Labutti K."/>
            <person name="Barry K."/>
            <person name="Goldstein A."/>
            <person name="Labbe J."/>
            <person name="Schadt C."/>
            <person name="Tuskan G."/>
            <person name="Grigoriev I."/>
            <person name="Martin F."/>
            <person name="Vilgalys R."/>
            <person name="Bonito G."/>
        </authorList>
    </citation>
    <scope>NUCLEOTIDE SEQUENCE [LARGE SCALE GENOMIC DNA]</scope>
    <source>
        <strain evidence="2 3">AG-77</strain>
    </source>
</reference>
<feature type="compositionally biased region" description="Polar residues" evidence="1">
    <location>
        <begin position="1"/>
        <end position="10"/>
    </location>
</feature>
<feature type="region of interest" description="Disordered" evidence="1">
    <location>
        <begin position="1"/>
        <end position="89"/>
    </location>
</feature>
<protein>
    <submittedName>
        <fullName evidence="2">Uncharacterized protein</fullName>
    </submittedName>
</protein>
<accession>A0A197JAF1</accession>
<name>A0A197JAF1_9FUNG</name>
<sequence>CANHSSSWRPSATPRPKPTLSQSRTTTALSREPSPFQMVSAGATAFPRPRPRLSKTSVAEAPSSSRPATVRATMLSEPERRLTTPSGSTVSPLDRMAFLLPGAPVGPAAGIKRHDLFSGSNKLKQKFE</sequence>
<feature type="non-terminal residue" evidence="2">
    <location>
        <position position="1"/>
    </location>
</feature>
<dbReference type="AlphaFoldDB" id="A0A197JAF1"/>